<dbReference type="Proteomes" id="UP000256645">
    <property type="component" value="Unassembled WGS sequence"/>
</dbReference>
<evidence type="ECO:0000256" key="1">
    <source>
        <dbReference type="SAM" id="MobiDB-lite"/>
    </source>
</evidence>
<evidence type="ECO:0000313" key="3">
    <source>
        <dbReference type="Proteomes" id="UP000256645"/>
    </source>
</evidence>
<feature type="compositionally biased region" description="Basic and acidic residues" evidence="1">
    <location>
        <begin position="198"/>
        <end position="214"/>
    </location>
</feature>
<reference evidence="2 3" key="1">
    <citation type="journal article" date="2018" name="IMA Fungus">
        <title>IMA Genome-F 9: Draft genome sequence of Annulohypoxylon stygium, Aspergillus mulundensis, Berkeleyomyces basicola (syn. Thielaviopsis basicola), Ceratocystis smalleyi, two Cercospora beticola strains, Coleophoma cylindrospora, Fusarium fracticaudum, Phialophora cf. hyalina, and Morchella septimelata.</title>
        <authorList>
            <person name="Wingfield B.D."/>
            <person name="Bills G.F."/>
            <person name="Dong Y."/>
            <person name="Huang W."/>
            <person name="Nel W.J."/>
            <person name="Swalarsk-Parry B.S."/>
            <person name="Vaghefi N."/>
            <person name="Wilken P.M."/>
            <person name="An Z."/>
            <person name="de Beer Z.W."/>
            <person name="De Vos L."/>
            <person name="Chen L."/>
            <person name="Duong T.A."/>
            <person name="Gao Y."/>
            <person name="Hammerbacher A."/>
            <person name="Kikkert J.R."/>
            <person name="Li Y."/>
            <person name="Li H."/>
            <person name="Li K."/>
            <person name="Li Q."/>
            <person name="Liu X."/>
            <person name="Ma X."/>
            <person name="Naidoo K."/>
            <person name="Pethybridge S.J."/>
            <person name="Sun J."/>
            <person name="Steenkamp E.T."/>
            <person name="van der Nest M.A."/>
            <person name="van Wyk S."/>
            <person name="Wingfield M.J."/>
            <person name="Xiong C."/>
            <person name="Yue Q."/>
            <person name="Zhang X."/>
        </authorList>
    </citation>
    <scope>NUCLEOTIDE SEQUENCE [LARGE SCALE GENOMIC DNA]</scope>
    <source>
        <strain evidence="2 3">BP6252</strain>
    </source>
</reference>
<sequence>MWTEYQSIEIPPFFGWCSYPNKLDFLALNETSKVNLLHTSTPAQQEARTLSNQPLSLSIIQFFFRHGHEKRGRETNSDSDDLHEDAHTEVDGVVAIEGAVDCVPGEVTEGAVEKTYEHEGARQPNGDKDARLGPKRKTLSGMAHYVEHYIPKGEQRQCITSKEKSQRSLHQTIDGHIVGGGSVIKGAIGADDTNNEPNEGKQGDKNEGSGRDTMGDPISICVLPG</sequence>
<feature type="region of interest" description="Disordered" evidence="1">
    <location>
        <begin position="114"/>
        <end position="135"/>
    </location>
</feature>
<dbReference type="EMBL" id="PDLM01000021">
    <property type="protein sequence ID" value="RDW57461.1"/>
    <property type="molecule type" value="Genomic_DNA"/>
</dbReference>
<keyword evidence="3" id="KW-1185">Reference proteome</keyword>
<dbReference type="AlphaFoldDB" id="A0A3D8Q6L6"/>
<name>A0A3D8Q6L6_9HELO</name>
<feature type="region of interest" description="Disordered" evidence="1">
    <location>
        <begin position="160"/>
        <end position="225"/>
    </location>
</feature>
<feature type="compositionally biased region" description="Basic and acidic residues" evidence="1">
    <location>
        <begin position="114"/>
        <end position="132"/>
    </location>
</feature>
<gene>
    <name evidence="2" type="ORF">BP6252_13799</name>
</gene>
<protein>
    <submittedName>
        <fullName evidence="2">Uncharacterized protein</fullName>
    </submittedName>
</protein>
<evidence type="ECO:0000313" key="2">
    <source>
        <dbReference type="EMBL" id="RDW57461.1"/>
    </source>
</evidence>
<accession>A0A3D8Q6L6</accession>
<organism evidence="2 3">
    <name type="scientific">Coleophoma cylindrospora</name>
    <dbReference type="NCBI Taxonomy" id="1849047"/>
    <lineage>
        <taxon>Eukaryota</taxon>
        <taxon>Fungi</taxon>
        <taxon>Dikarya</taxon>
        <taxon>Ascomycota</taxon>
        <taxon>Pezizomycotina</taxon>
        <taxon>Leotiomycetes</taxon>
        <taxon>Helotiales</taxon>
        <taxon>Dermateaceae</taxon>
        <taxon>Coleophoma</taxon>
    </lineage>
</organism>
<proteinExistence type="predicted"/>
<comment type="caution">
    <text evidence="2">The sequence shown here is derived from an EMBL/GenBank/DDBJ whole genome shotgun (WGS) entry which is preliminary data.</text>
</comment>